<comment type="caution">
    <text evidence="2">The sequence shown here is derived from an EMBL/GenBank/DDBJ whole genome shotgun (WGS) entry which is preliminary data.</text>
</comment>
<gene>
    <name evidence="2" type="ORF">PPACK8108_LOCUS2525</name>
</gene>
<evidence type="ECO:0000313" key="3">
    <source>
        <dbReference type="Proteomes" id="UP001153365"/>
    </source>
</evidence>
<sequence length="86" mass="9964">VREKHAKPIDLLDLNLKWENGDDEDGRIGLEVDLDEPYAIFDNLSLEETQELVEDFKMHISLEKSIAKLKFWCCLQCVCNNALTQL</sequence>
<feature type="domain" description="Splicing factor cactin central" evidence="1">
    <location>
        <begin position="1"/>
        <end position="85"/>
    </location>
</feature>
<dbReference type="InterPro" id="IPR018816">
    <property type="entry name" value="Cactin_central"/>
</dbReference>
<organism evidence="2 3">
    <name type="scientific">Phakopsora pachyrhizi</name>
    <name type="common">Asian soybean rust disease fungus</name>
    <dbReference type="NCBI Taxonomy" id="170000"/>
    <lineage>
        <taxon>Eukaryota</taxon>
        <taxon>Fungi</taxon>
        <taxon>Dikarya</taxon>
        <taxon>Basidiomycota</taxon>
        <taxon>Pucciniomycotina</taxon>
        <taxon>Pucciniomycetes</taxon>
        <taxon>Pucciniales</taxon>
        <taxon>Phakopsoraceae</taxon>
        <taxon>Phakopsora</taxon>
    </lineage>
</organism>
<proteinExistence type="predicted"/>
<feature type="non-terminal residue" evidence="2">
    <location>
        <position position="86"/>
    </location>
</feature>
<name>A0AAV0AJ81_PHAPC</name>
<protein>
    <submittedName>
        <fullName evidence="2">Cactin</fullName>
    </submittedName>
</protein>
<reference evidence="2" key="1">
    <citation type="submission" date="2022-06" db="EMBL/GenBank/DDBJ databases">
        <authorList>
            <consortium name="SYNGENTA / RWTH Aachen University"/>
        </authorList>
    </citation>
    <scope>NUCLEOTIDE SEQUENCE</scope>
</reference>
<dbReference type="EMBL" id="CALTRL010000430">
    <property type="protein sequence ID" value="CAH7668056.1"/>
    <property type="molecule type" value="Genomic_DNA"/>
</dbReference>
<feature type="non-terminal residue" evidence="2">
    <location>
        <position position="1"/>
    </location>
</feature>
<dbReference type="AlphaFoldDB" id="A0AAV0AJ81"/>
<dbReference type="Proteomes" id="UP001153365">
    <property type="component" value="Unassembled WGS sequence"/>
</dbReference>
<dbReference type="Pfam" id="PF10312">
    <property type="entry name" value="Cactin_mid"/>
    <property type="match status" value="1"/>
</dbReference>
<evidence type="ECO:0000313" key="2">
    <source>
        <dbReference type="EMBL" id="CAH7668056.1"/>
    </source>
</evidence>
<keyword evidence="3" id="KW-1185">Reference proteome</keyword>
<accession>A0AAV0AJ81</accession>
<evidence type="ECO:0000259" key="1">
    <source>
        <dbReference type="Pfam" id="PF10312"/>
    </source>
</evidence>